<feature type="region of interest" description="Disordered" evidence="1">
    <location>
        <begin position="1"/>
        <end position="32"/>
    </location>
</feature>
<accession>A0ABS5DNW1</accession>
<reference evidence="2 3" key="1">
    <citation type="submission" date="2021-04" db="EMBL/GenBank/DDBJ databases">
        <title>Whole-genome sequencing of Saccharopolyspora endophytica KCTC 19397.</title>
        <authorList>
            <person name="Ay H."/>
            <person name="Saygin H."/>
            <person name="Sahin N."/>
        </authorList>
    </citation>
    <scope>NUCLEOTIDE SEQUENCE [LARGE SCALE GENOMIC DNA]</scope>
    <source>
        <strain evidence="2 3">KCTC 19397</strain>
    </source>
</reference>
<proteinExistence type="predicted"/>
<dbReference type="Proteomes" id="UP000674084">
    <property type="component" value="Unassembled WGS sequence"/>
</dbReference>
<evidence type="ECO:0000256" key="1">
    <source>
        <dbReference type="SAM" id="MobiDB-lite"/>
    </source>
</evidence>
<sequence>MTGRPVADPGLRPAAGHRYGLPDDRGLNTPSPLSLPYALDQFRPALEAAAAK</sequence>
<keyword evidence="3" id="KW-1185">Reference proteome</keyword>
<dbReference type="Gene3D" id="3.40.50.1980">
    <property type="entry name" value="Nitrogenase molybdenum iron protein domain"/>
    <property type="match status" value="1"/>
</dbReference>
<comment type="caution">
    <text evidence="2">The sequence shown here is derived from an EMBL/GenBank/DDBJ whole genome shotgun (WGS) entry which is preliminary data.</text>
</comment>
<gene>
    <name evidence="2" type="ORF">KBO27_28510</name>
</gene>
<evidence type="ECO:0000313" key="2">
    <source>
        <dbReference type="EMBL" id="MBQ0927900.1"/>
    </source>
</evidence>
<dbReference type="EMBL" id="JAGPXE010000015">
    <property type="protein sequence ID" value="MBQ0927900.1"/>
    <property type="molecule type" value="Genomic_DNA"/>
</dbReference>
<dbReference type="RefSeq" id="WP_210972942.1">
    <property type="nucleotide sequence ID" value="NZ_JAGPXE010000015.1"/>
</dbReference>
<organism evidence="2 3">
    <name type="scientific">Saccharopolyspora endophytica</name>
    <dbReference type="NCBI Taxonomy" id="543886"/>
    <lineage>
        <taxon>Bacteria</taxon>
        <taxon>Bacillati</taxon>
        <taxon>Actinomycetota</taxon>
        <taxon>Actinomycetes</taxon>
        <taxon>Pseudonocardiales</taxon>
        <taxon>Pseudonocardiaceae</taxon>
        <taxon>Saccharopolyspora</taxon>
    </lineage>
</organism>
<protein>
    <submittedName>
        <fullName evidence="2">Uncharacterized protein</fullName>
    </submittedName>
</protein>
<evidence type="ECO:0000313" key="3">
    <source>
        <dbReference type="Proteomes" id="UP000674084"/>
    </source>
</evidence>
<name>A0ABS5DNW1_9PSEU</name>